<proteinExistence type="predicted"/>
<evidence type="ECO:0000313" key="2">
    <source>
        <dbReference type="Proteomes" id="UP000193467"/>
    </source>
</evidence>
<dbReference type="AlphaFoldDB" id="A0A1Y2DTX7"/>
<accession>A0A1Y2DTX7</accession>
<keyword evidence="2" id="KW-1185">Reference proteome</keyword>
<dbReference type="Proteomes" id="UP000193467">
    <property type="component" value="Unassembled WGS sequence"/>
</dbReference>
<dbReference type="OrthoDB" id="2524294at2759"/>
<dbReference type="InParanoid" id="A0A1Y2DTX7"/>
<name>A0A1Y2DTX7_9BASI</name>
<sequence>MEWERNSSSEAIYHHCVCCGDLATNDYIAGSLGFHHPHASYPLLNPTTKEPNFPQALKTPSLSGTSSQLAFSMGFLLQLAADTDRVYVPPLKGVIETPLPSSSESEKEGDTEKKEKYIWRLFPLASWSHGAGPGSHVSIKEPSFVHHAVHYLRTSFPHRPEALRQIADLSETLYLDLGTVQNYEQAVRVMKRPFFSTTRVVFVEGILGVMGKEGWKLRKEFEEVGMCRGVEEEAVDVDGHGKDGKCVEICRV</sequence>
<protein>
    <submittedName>
        <fullName evidence="1">Uncharacterized protein</fullName>
    </submittedName>
</protein>
<reference evidence="1 2" key="1">
    <citation type="submission" date="2016-07" db="EMBL/GenBank/DDBJ databases">
        <title>Pervasive Adenine N6-methylation of Active Genes in Fungi.</title>
        <authorList>
            <consortium name="DOE Joint Genome Institute"/>
            <person name="Mondo S.J."/>
            <person name="Dannebaum R.O."/>
            <person name="Kuo R.C."/>
            <person name="Labutti K."/>
            <person name="Haridas S."/>
            <person name="Kuo A."/>
            <person name="Salamov A."/>
            <person name="Ahrendt S.R."/>
            <person name="Lipzen A."/>
            <person name="Sullivan W."/>
            <person name="Andreopoulos W.B."/>
            <person name="Clum A."/>
            <person name="Lindquist E."/>
            <person name="Daum C."/>
            <person name="Ramamoorthy G.K."/>
            <person name="Gryganskyi A."/>
            <person name="Culley D."/>
            <person name="Magnuson J.K."/>
            <person name="James T.Y."/>
            <person name="O'Malley M.A."/>
            <person name="Stajich J.E."/>
            <person name="Spatafora J.W."/>
            <person name="Visel A."/>
            <person name="Grigoriev I.V."/>
        </authorList>
    </citation>
    <scope>NUCLEOTIDE SEQUENCE [LARGE SCALE GENOMIC DNA]</scope>
    <source>
        <strain evidence="1 2">62-1032</strain>
    </source>
</reference>
<comment type="caution">
    <text evidence="1">The sequence shown here is derived from an EMBL/GenBank/DDBJ whole genome shotgun (WGS) entry which is preliminary data.</text>
</comment>
<gene>
    <name evidence="1" type="ORF">BCR35DRAFT_194974</name>
</gene>
<organism evidence="1 2">
    <name type="scientific">Leucosporidium creatinivorum</name>
    <dbReference type="NCBI Taxonomy" id="106004"/>
    <lineage>
        <taxon>Eukaryota</taxon>
        <taxon>Fungi</taxon>
        <taxon>Dikarya</taxon>
        <taxon>Basidiomycota</taxon>
        <taxon>Pucciniomycotina</taxon>
        <taxon>Microbotryomycetes</taxon>
        <taxon>Leucosporidiales</taxon>
        <taxon>Leucosporidium</taxon>
    </lineage>
</organism>
<dbReference type="EMBL" id="MCGR01000070">
    <property type="protein sequence ID" value="ORY62728.1"/>
    <property type="molecule type" value="Genomic_DNA"/>
</dbReference>
<evidence type="ECO:0000313" key="1">
    <source>
        <dbReference type="EMBL" id="ORY62728.1"/>
    </source>
</evidence>